<organism evidence="3 4">
    <name type="scientific">Chelatococcus composti</name>
    <dbReference type="NCBI Taxonomy" id="1743235"/>
    <lineage>
        <taxon>Bacteria</taxon>
        <taxon>Pseudomonadati</taxon>
        <taxon>Pseudomonadota</taxon>
        <taxon>Alphaproteobacteria</taxon>
        <taxon>Hyphomicrobiales</taxon>
        <taxon>Chelatococcaceae</taxon>
        <taxon>Chelatococcus</taxon>
    </lineage>
</organism>
<dbReference type="SUPFAM" id="SSF51905">
    <property type="entry name" value="FAD/NAD(P)-binding domain"/>
    <property type="match status" value="1"/>
</dbReference>
<proteinExistence type="predicted"/>
<name>A0A841K7B6_9HYPH</name>
<dbReference type="InterPro" id="IPR036188">
    <property type="entry name" value="FAD/NAD-bd_sf"/>
</dbReference>
<sequence>MSAARSALVLGGGVVGLSVALSLIRKNWRVSIIDPFPSPGGASYGNAGLLSPDTATPIALPGMLPKVPKWLMDPLGPLTVRVSYLPKATPWLLKWIAAGRIERVREISRAMRALHKDSLQEWRTLLGGESFADLIRTVGTVQLWDDDAPNATAQIEEELRRSHGVETQPLSREEIFALFPGITKETRRGLLIKNNAYTVNPQRLVQTLARQFEAEGGTFIREKVYKLIPEGDGKWLVMTNVGNHRTGHVVVAMGAFSKEVLAPLGVKVALETERGYHATLPNPSITLPLPILHKSRSMAVTPMEGGLRVAGTVEIGGLHAAPNEERAKVLYKRLQQLFPDLKSDPPQYWMGFRPSTPDSLPVLGPIPGKTGLYACFGHSHFGMTTSAPSGRLLAEIINGEKPHLDVTPYAITRFA</sequence>
<evidence type="ECO:0000313" key="4">
    <source>
        <dbReference type="Proteomes" id="UP000588017"/>
    </source>
</evidence>
<protein>
    <submittedName>
        <fullName evidence="3">D-amino-acid dehydrogenase</fullName>
        <ecNumber evidence="3">1.4.99.-</ecNumber>
    </submittedName>
</protein>
<dbReference type="GO" id="GO:0016491">
    <property type="term" value="F:oxidoreductase activity"/>
    <property type="evidence" value="ECO:0007669"/>
    <property type="project" value="UniProtKB-KW"/>
</dbReference>
<dbReference type="RefSeq" id="WP_183331667.1">
    <property type="nucleotide sequence ID" value="NZ_BMHX01000001.1"/>
</dbReference>
<evidence type="ECO:0000256" key="1">
    <source>
        <dbReference type="ARBA" id="ARBA00023002"/>
    </source>
</evidence>
<dbReference type="EMBL" id="JACHEH010000001">
    <property type="protein sequence ID" value="MBB6166764.1"/>
    <property type="molecule type" value="Genomic_DNA"/>
</dbReference>
<dbReference type="Gene3D" id="3.50.50.60">
    <property type="entry name" value="FAD/NAD(P)-binding domain"/>
    <property type="match status" value="2"/>
</dbReference>
<dbReference type="AlphaFoldDB" id="A0A841K7B6"/>
<dbReference type="Pfam" id="PF01266">
    <property type="entry name" value="DAO"/>
    <property type="match status" value="1"/>
</dbReference>
<keyword evidence="4" id="KW-1185">Reference proteome</keyword>
<comment type="caution">
    <text evidence="3">The sequence shown here is derived from an EMBL/GenBank/DDBJ whole genome shotgun (WGS) entry which is preliminary data.</text>
</comment>
<evidence type="ECO:0000313" key="3">
    <source>
        <dbReference type="EMBL" id="MBB6166764.1"/>
    </source>
</evidence>
<dbReference type="PANTHER" id="PTHR13847">
    <property type="entry name" value="SARCOSINE DEHYDROGENASE-RELATED"/>
    <property type="match status" value="1"/>
</dbReference>
<dbReference type="Gene3D" id="3.30.9.10">
    <property type="entry name" value="D-Amino Acid Oxidase, subunit A, domain 2"/>
    <property type="match status" value="1"/>
</dbReference>
<accession>A0A841K7B6</accession>
<dbReference type="Proteomes" id="UP000588017">
    <property type="component" value="Unassembled WGS sequence"/>
</dbReference>
<dbReference type="SUPFAM" id="SSF54373">
    <property type="entry name" value="FAD-linked reductases, C-terminal domain"/>
    <property type="match status" value="1"/>
</dbReference>
<feature type="domain" description="FAD dependent oxidoreductase" evidence="2">
    <location>
        <begin position="8"/>
        <end position="395"/>
    </location>
</feature>
<dbReference type="EC" id="1.4.99.-" evidence="3"/>
<keyword evidence="1 3" id="KW-0560">Oxidoreductase</keyword>
<evidence type="ECO:0000259" key="2">
    <source>
        <dbReference type="Pfam" id="PF01266"/>
    </source>
</evidence>
<dbReference type="PANTHER" id="PTHR13847:SF289">
    <property type="entry name" value="GLYCINE OXIDASE"/>
    <property type="match status" value="1"/>
</dbReference>
<gene>
    <name evidence="3" type="ORF">HNQ73_000372</name>
</gene>
<reference evidence="3 4" key="1">
    <citation type="submission" date="2020-08" db="EMBL/GenBank/DDBJ databases">
        <title>Genomic Encyclopedia of Type Strains, Phase IV (KMG-IV): sequencing the most valuable type-strain genomes for metagenomic binning, comparative biology and taxonomic classification.</title>
        <authorList>
            <person name="Goeker M."/>
        </authorList>
    </citation>
    <scope>NUCLEOTIDE SEQUENCE [LARGE SCALE GENOMIC DNA]</scope>
    <source>
        <strain evidence="3 4">DSM 101465</strain>
    </source>
</reference>
<dbReference type="InterPro" id="IPR006076">
    <property type="entry name" value="FAD-dep_OxRdtase"/>
</dbReference>
<dbReference type="GO" id="GO:0005737">
    <property type="term" value="C:cytoplasm"/>
    <property type="evidence" value="ECO:0007669"/>
    <property type="project" value="TreeGrafter"/>
</dbReference>